<sequence>MPPGGHMTSDSDIESVLSMQVENPKSRRNSTGEKYFCSVGGCKQSFKRLDHLDRHEYKHTGIKKHACHFEGCEKIYSILTHLKRHIRTTHERNKDVSNKTVPCEVDTCDKMFTSLTNMHRHIREVHENPKVYKCQFCEEKFSQKLKMRRHEISKHTKTFPHTCEKCSKGFYQEWQWRKHIEACKVYPCLVCHKKFDKWTLFLKHGKESQHGSKYYKCEFCESAYVKPSDLQKHVAAKHFSEGDKSGEYKCPHEECGRSYAYERNLRQHITTSHEGKKYECTETNCDKEFSSLQNLQKHIKRDHAPGARKPTITKKKDTKTLKRKKRKDAGISKVSNLAKLSGLAVDPITNKKLKKRDAKTLEIIAEQISQEHQMEDTLSECDNSFNEAKEKENALEKNNSIGKDLNHSNTLTKLNEKENQIVEKENIDKPCEQASNVEQNDCVTQLTNETKVINEDNNQLENLVEAALMEVLF</sequence>
<keyword evidence="6" id="KW-0804">Transcription</keyword>
<dbReference type="PROSITE" id="PS00028">
    <property type="entry name" value="ZINC_FINGER_C2H2_1"/>
    <property type="match status" value="8"/>
</dbReference>
<dbReference type="GO" id="GO:0008270">
    <property type="term" value="F:zinc ion binding"/>
    <property type="evidence" value="ECO:0007669"/>
    <property type="project" value="UniProtKB-KW"/>
</dbReference>
<evidence type="ECO:0000256" key="2">
    <source>
        <dbReference type="ARBA" id="ARBA00022723"/>
    </source>
</evidence>
<dbReference type="GO" id="GO:0006357">
    <property type="term" value="P:regulation of transcription by RNA polymerase II"/>
    <property type="evidence" value="ECO:0007669"/>
    <property type="project" value="TreeGrafter"/>
</dbReference>
<dbReference type="SMART" id="SM00355">
    <property type="entry name" value="ZnF_C2H2"/>
    <property type="match status" value="9"/>
</dbReference>
<dbReference type="OrthoDB" id="2687452at2759"/>
<accession>A0A1I8PMN1</accession>
<dbReference type="PROSITE" id="PS50157">
    <property type="entry name" value="ZINC_FINGER_C2H2_2"/>
    <property type="match status" value="7"/>
</dbReference>
<evidence type="ECO:0000313" key="11">
    <source>
        <dbReference type="Proteomes" id="UP000095300"/>
    </source>
</evidence>
<dbReference type="PANTHER" id="PTHR46179:SF13">
    <property type="entry name" value="C2H2-TYPE DOMAIN-CONTAINING PROTEIN"/>
    <property type="match status" value="1"/>
</dbReference>
<comment type="subcellular location">
    <subcellularLocation>
        <location evidence="1">Nucleus</location>
    </subcellularLocation>
</comment>
<feature type="domain" description="C2H2-type" evidence="9">
    <location>
        <begin position="278"/>
        <end position="304"/>
    </location>
</feature>
<evidence type="ECO:0000256" key="7">
    <source>
        <dbReference type="ARBA" id="ARBA00023242"/>
    </source>
</evidence>
<evidence type="ECO:0000256" key="3">
    <source>
        <dbReference type="ARBA" id="ARBA00022771"/>
    </source>
</evidence>
<evidence type="ECO:0000313" key="10">
    <source>
        <dbReference type="EnsemblMetazoa" id="SCAU009484-PA"/>
    </source>
</evidence>
<dbReference type="EnsemblMetazoa" id="SCAU009484-RA">
    <property type="protein sequence ID" value="SCAU009484-PA"/>
    <property type="gene ID" value="SCAU009484"/>
</dbReference>
<name>A0A1I8PMN1_STOCA</name>
<evidence type="ECO:0000256" key="1">
    <source>
        <dbReference type="ARBA" id="ARBA00004123"/>
    </source>
</evidence>
<feature type="domain" description="C2H2-type" evidence="9">
    <location>
        <begin position="248"/>
        <end position="278"/>
    </location>
</feature>
<dbReference type="InterPro" id="IPR036236">
    <property type="entry name" value="Znf_C2H2_sf"/>
</dbReference>
<evidence type="ECO:0000259" key="9">
    <source>
        <dbReference type="PROSITE" id="PS50157"/>
    </source>
</evidence>
<organism evidence="10 11">
    <name type="scientific">Stomoxys calcitrans</name>
    <name type="common">Stable fly</name>
    <name type="synonym">Conops calcitrans</name>
    <dbReference type="NCBI Taxonomy" id="35570"/>
    <lineage>
        <taxon>Eukaryota</taxon>
        <taxon>Metazoa</taxon>
        <taxon>Ecdysozoa</taxon>
        <taxon>Arthropoda</taxon>
        <taxon>Hexapoda</taxon>
        <taxon>Insecta</taxon>
        <taxon>Pterygota</taxon>
        <taxon>Neoptera</taxon>
        <taxon>Endopterygota</taxon>
        <taxon>Diptera</taxon>
        <taxon>Brachycera</taxon>
        <taxon>Muscomorpha</taxon>
        <taxon>Muscoidea</taxon>
        <taxon>Muscidae</taxon>
        <taxon>Stomoxys</taxon>
    </lineage>
</organism>
<dbReference type="InterPro" id="IPR051061">
    <property type="entry name" value="Zinc_finger_trans_reg"/>
</dbReference>
<evidence type="ECO:0000256" key="6">
    <source>
        <dbReference type="ARBA" id="ARBA00023163"/>
    </source>
</evidence>
<evidence type="ECO:0000256" key="8">
    <source>
        <dbReference type="PROSITE-ProRule" id="PRU00042"/>
    </source>
</evidence>
<dbReference type="Pfam" id="PF00096">
    <property type="entry name" value="zf-C2H2"/>
    <property type="match status" value="3"/>
</dbReference>
<keyword evidence="11" id="KW-1185">Reference proteome</keyword>
<dbReference type="Proteomes" id="UP000095300">
    <property type="component" value="Unassembled WGS sequence"/>
</dbReference>
<keyword evidence="3 8" id="KW-0863">Zinc-finger</keyword>
<dbReference type="STRING" id="35570.A0A1I8PMN1"/>
<dbReference type="PANTHER" id="PTHR46179">
    <property type="entry name" value="ZINC FINGER PROTEIN"/>
    <property type="match status" value="1"/>
</dbReference>
<keyword evidence="7" id="KW-0539">Nucleus</keyword>
<protein>
    <recommendedName>
        <fullName evidence="9">C2H2-type domain-containing protein</fullName>
    </recommendedName>
</protein>
<feature type="domain" description="C2H2-type" evidence="9">
    <location>
        <begin position="65"/>
        <end position="95"/>
    </location>
</feature>
<reference evidence="10" key="1">
    <citation type="submission" date="2020-05" db="UniProtKB">
        <authorList>
            <consortium name="EnsemblMetazoa"/>
        </authorList>
    </citation>
    <scope>IDENTIFICATION</scope>
    <source>
        <strain evidence="10">USDA</strain>
    </source>
</reference>
<proteinExistence type="predicted"/>
<keyword evidence="5" id="KW-0805">Transcription regulation</keyword>
<evidence type="ECO:0000256" key="4">
    <source>
        <dbReference type="ARBA" id="ARBA00022833"/>
    </source>
</evidence>
<dbReference type="KEGG" id="scac:106095986"/>
<feature type="domain" description="C2H2-type" evidence="9">
    <location>
        <begin position="101"/>
        <end position="131"/>
    </location>
</feature>
<feature type="domain" description="C2H2-type" evidence="9">
    <location>
        <begin position="215"/>
        <end position="243"/>
    </location>
</feature>
<keyword evidence="2" id="KW-0479">Metal-binding</keyword>
<dbReference type="SUPFAM" id="SSF57667">
    <property type="entry name" value="beta-beta-alpha zinc fingers"/>
    <property type="match status" value="5"/>
</dbReference>
<evidence type="ECO:0000256" key="5">
    <source>
        <dbReference type="ARBA" id="ARBA00023015"/>
    </source>
</evidence>
<gene>
    <name evidence="10" type="primary">106095986</name>
</gene>
<dbReference type="GO" id="GO:0005634">
    <property type="term" value="C:nucleus"/>
    <property type="evidence" value="ECO:0007669"/>
    <property type="project" value="UniProtKB-SubCell"/>
</dbReference>
<dbReference type="InterPro" id="IPR013087">
    <property type="entry name" value="Znf_C2H2_type"/>
</dbReference>
<feature type="domain" description="C2H2-type" evidence="9">
    <location>
        <begin position="35"/>
        <end position="64"/>
    </location>
</feature>
<feature type="domain" description="C2H2-type" evidence="9">
    <location>
        <begin position="132"/>
        <end position="160"/>
    </location>
</feature>
<dbReference type="AlphaFoldDB" id="A0A1I8PMN1"/>
<keyword evidence="4" id="KW-0862">Zinc</keyword>
<dbReference type="VEuPathDB" id="VectorBase:SCAU009484"/>
<dbReference type="Gene3D" id="3.30.160.60">
    <property type="entry name" value="Classic Zinc Finger"/>
    <property type="match status" value="7"/>
</dbReference>